<reference evidence="1" key="2">
    <citation type="submission" date="2018-03" db="EMBL/GenBank/DDBJ databases">
        <title>The Triticum urartu genome reveals the dynamic nature of wheat genome evolution.</title>
        <authorList>
            <person name="Ling H."/>
            <person name="Ma B."/>
            <person name="Shi X."/>
            <person name="Liu H."/>
            <person name="Dong L."/>
            <person name="Sun H."/>
            <person name="Cao Y."/>
            <person name="Gao Q."/>
            <person name="Zheng S."/>
            <person name="Li Y."/>
            <person name="Yu Y."/>
            <person name="Du H."/>
            <person name="Qi M."/>
            <person name="Li Y."/>
            <person name="Yu H."/>
            <person name="Cui Y."/>
            <person name="Wang N."/>
            <person name="Chen C."/>
            <person name="Wu H."/>
            <person name="Zhao Y."/>
            <person name="Zhang J."/>
            <person name="Li Y."/>
            <person name="Zhou W."/>
            <person name="Zhang B."/>
            <person name="Hu W."/>
            <person name="Eijk M."/>
            <person name="Tang J."/>
            <person name="Witsenboer H."/>
            <person name="Zhao S."/>
            <person name="Li Z."/>
            <person name="Zhang A."/>
            <person name="Wang D."/>
            <person name="Liang C."/>
        </authorList>
    </citation>
    <scope>NUCLEOTIDE SEQUENCE [LARGE SCALE GENOMIC DNA]</scope>
    <source>
        <strain evidence="1">cv. G1812</strain>
    </source>
</reference>
<protein>
    <submittedName>
        <fullName evidence="1">Uncharacterized protein</fullName>
    </submittedName>
</protein>
<keyword evidence="2" id="KW-1185">Reference proteome</keyword>
<proteinExistence type="predicted"/>
<accession>A0A8R7QVK4</accession>
<evidence type="ECO:0000313" key="2">
    <source>
        <dbReference type="Proteomes" id="UP000015106"/>
    </source>
</evidence>
<evidence type="ECO:0000313" key="1">
    <source>
        <dbReference type="EnsemblPlants" id="TuG1812G0600003996.01.T01"/>
    </source>
</evidence>
<reference evidence="1" key="3">
    <citation type="submission" date="2022-06" db="UniProtKB">
        <authorList>
            <consortium name="EnsemblPlants"/>
        </authorList>
    </citation>
    <scope>IDENTIFICATION</scope>
</reference>
<organism evidence="1 2">
    <name type="scientific">Triticum urartu</name>
    <name type="common">Red wild einkorn</name>
    <name type="synonym">Crithodium urartu</name>
    <dbReference type="NCBI Taxonomy" id="4572"/>
    <lineage>
        <taxon>Eukaryota</taxon>
        <taxon>Viridiplantae</taxon>
        <taxon>Streptophyta</taxon>
        <taxon>Embryophyta</taxon>
        <taxon>Tracheophyta</taxon>
        <taxon>Spermatophyta</taxon>
        <taxon>Magnoliopsida</taxon>
        <taxon>Liliopsida</taxon>
        <taxon>Poales</taxon>
        <taxon>Poaceae</taxon>
        <taxon>BOP clade</taxon>
        <taxon>Pooideae</taxon>
        <taxon>Triticodae</taxon>
        <taxon>Triticeae</taxon>
        <taxon>Triticinae</taxon>
        <taxon>Triticum</taxon>
    </lineage>
</organism>
<name>A0A8R7QVK4_TRIUA</name>
<dbReference type="Proteomes" id="UP000015106">
    <property type="component" value="Chromosome 6"/>
</dbReference>
<dbReference type="EnsemblPlants" id="TuG1812G0600003996.01.T01">
    <property type="protein sequence ID" value="TuG1812G0600003996.01.T01"/>
    <property type="gene ID" value="TuG1812G0600003996.01"/>
</dbReference>
<reference evidence="2" key="1">
    <citation type="journal article" date="2013" name="Nature">
        <title>Draft genome of the wheat A-genome progenitor Triticum urartu.</title>
        <authorList>
            <person name="Ling H.Q."/>
            <person name="Zhao S."/>
            <person name="Liu D."/>
            <person name="Wang J."/>
            <person name="Sun H."/>
            <person name="Zhang C."/>
            <person name="Fan H."/>
            <person name="Li D."/>
            <person name="Dong L."/>
            <person name="Tao Y."/>
            <person name="Gao C."/>
            <person name="Wu H."/>
            <person name="Li Y."/>
            <person name="Cui Y."/>
            <person name="Guo X."/>
            <person name="Zheng S."/>
            <person name="Wang B."/>
            <person name="Yu K."/>
            <person name="Liang Q."/>
            <person name="Yang W."/>
            <person name="Lou X."/>
            <person name="Chen J."/>
            <person name="Feng M."/>
            <person name="Jian J."/>
            <person name="Zhang X."/>
            <person name="Luo G."/>
            <person name="Jiang Y."/>
            <person name="Liu J."/>
            <person name="Wang Z."/>
            <person name="Sha Y."/>
            <person name="Zhang B."/>
            <person name="Wu H."/>
            <person name="Tang D."/>
            <person name="Shen Q."/>
            <person name="Xue P."/>
            <person name="Zou S."/>
            <person name="Wang X."/>
            <person name="Liu X."/>
            <person name="Wang F."/>
            <person name="Yang Y."/>
            <person name="An X."/>
            <person name="Dong Z."/>
            <person name="Zhang K."/>
            <person name="Zhang X."/>
            <person name="Luo M.C."/>
            <person name="Dvorak J."/>
            <person name="Tong Y."/>
            <person name="Wang J."/>
            <person name="Yang H."/>
            <person name="Li Z."/>
            <person name="Wang D."/>
            <person name="Zhang A."/>
            <person name="Wang J."/>
        </authorList>
    </citation>
    <scope>NUCLEOTIDE SEQUENCE</scope>
    <source>
        <strain evidence="2">cv. G1812</strain>
    </source>
</reference>
<sequence length="154" mass="17163">MTLNRANFIGLSMEVDCPTTASRATIFLVTCLRKCASVISYMPTSSQQHAPRKQNNNHGKGLPTLRYLASAHLARSVGEVDKLARTPPSAIKAMKTTLEMFNVNRYVCHLPTFWSICILLDHVLTRGGSVLLDINFGILTRVLDRFRNTDHTSC</sequence>
<dbReference type="AlphaFoldDB" id="A0A8R7QVK4"/>
<dbReference type="Gramene" id="TuG1812G0600003996.01.T01">
    <property type="protein sequence ID" value="TuG1812G0600003996.01.T01"/>
    <property type="gene ID" value="TuG1812G0600003996.01"/>
</dbReference>